<accession>A0AA39ZTC3</accession>
<evidence type="ECO:0000256" key="1">
    <source>
        <dbReference type="SAM" id="MobiDB-lite"/>
    </source>
</evidence>
<dbReference type="GeneID" id="85330480"/>
<proteinExistence type="predicted"/>
<dbReference type="EMBL" id="JAUIRO010000008">
    <property type="protein sequence ID" value="KAK0703307.1"/>
    <property type="molecule type" value="Genomic_DNA"/>
</dbReference>
<sequence length="253" mass="27789">MASSLHKPFVNYLRSYYYAALSATATFTRIYCIYDPANKKIIRASAVRFNEEDTPSTSEGEAAEFEVVFEEATVIEIEQAAETTKPYAPAHHAKHTHVEDSESRHGAATLPSPQGTPEPLDTRTPLEHIGTVPLDTRTLLEHIGTVPLVPTRSLQMPITSPPMLRMPAQTVTTEYALAPAPPPALAPTARTRCIDIRYKWVINRVKKGLIKVVQISGDKMAADGLTKPIYTEKHTICQNAQNGGKESALTITI</sequence>
<dbReference type="AlphaFoldDB" id="A0AA39ZTC3"/>
<protein>
    <submittedName>
        <fullName evidence="2">Uncharacterized protein</fullName>
    </submittedName>
</protein>
<feature type="region of interest" description="Disordered" evidence="1">
    <location>
        <begin position="85"/>
        <end position="124"/>
    </location>
</feature>
<dbReference type="Proteomes" id="UP001172101">
    <property type="component" value="Unassembled WGS sequence"/>
</dbReference>
<reference evidence="2" key="1">
    <citation type="submission" date="2023-06" db="EMBL/GenBank/DDBJ databases">
        <title>Genome-scale phylogeny and comparative genomics of the fungal order Sordariales.</title>
        <authorList>
            <consortium name="Lawrence Berkeley National Laboratory"/>
            <person name="Hensen N."/>
            <person name="Bonometti L."/>
            <person name="Westerberg I."/>
            <person name="Brannstrom I.O."/>
            <person name="Guillou S."/>
            <person name="Cros-Aarteil S."/>
            <person name="Calhoun S."/>
            <person name="Haridas S."/>
            <person name="Kuo A."/>
            <person name="Mondo S."/>
            <person name="Pangilinan J."/>
            <person name="Riley R."/>
            <person name="LaButti K."/>
            <person name="Andreopoulos B."/>
            <person name="Lipzen A."/>
            <person name="Chen C."/>
            <person name="Yanf M."/>
            <person name="Daum C."/>
            <person name="Ng V."/>
            <person name="Clum A."/>
            <person name="Steindorff A."/>
            <person name="Ohm R."/>
            <person name="Martin F."/>
            <person name="Silar P."/>
            <person name="Natvig D."/>
            <person name="Lalanne C."/>
            <person name="Gautier V."/>
            <person name="Ament-velasquez S.L."/>
            <person name="Kruys A."/>
            <person name="Hutchinson M.I."/>
            <person name="Powell A.J."/>
            <person name="Barry K."/>
            <person name="Miller A.N."/>
            <person name="Grigoriev I.V."/>
            <person name="Debuchy R."/>
            <person name="Gladieux P."/>
            <person name="Thoren M.H."/>
            <person name="Johannesson H."/>
        </authorList>
    </citation>
    <scope>NUCLEOTIDE SEQUENCE</scope>
    <source>
        <strain evidence="2">SMH2392-1A</strain>
    </source>
</reference>
<evidence type="ECO:0000313" key="2">
    <source>
        <dbReference type="EMBL" id="KAK0703307.1"/>
    </source>
</evidence>
<evidence type="ECO:0000313" key="3">
    <source>
        <dbReference type="Proteomes" id="UP001172101"/>
    </source>
</evidence>
<keyword evidence="3" id="KW-1185">Reference proteome</keyword>
<gene>
    <name evidence="2" type="ORF">B0T26DRAFT_806922</name>
</gene>
<feature type="compositionally biased region" description="Basic and acidic residues" evidence="1">
    <location>
        <begin position="96"/>
        <end position="105"/>
    </location>
</feature>
<comment type="caution">
    <text evidence="2">The sequence shown here is derived from an EMBL/GenBank/DDBJ whole genome shotgun (WGS) entry which is preliminary data.</text>
</comment>
<dbReference type="RefSeq" id="XP_060290166.1">
    <property type="nucleotide sequence ID" value="XM_060447210.1"/>
</dbReference>
<organism evidence="2 3">
    <name type="scientific">Lasiosphaeria miniovina</name>
    <dbReference type="NCBI Taxonomy" id="1954250"/>
    <lineage>
        <taxon>Eukaryota</taxon>
        <taxon>Fungi</taxon>
        <taxon>Dikarya</taxon>
        <taxon>Ascomycota</taxon>
        <taxon>Pezizomycotina</taxon>
        <taxon>Sordariomycetes</taxon>
        <taxon>Sordariomycetidae</taxon>
        <taxon>Sordariales</taxon>
        <taxon>Lasiosphaeriaceae</taxon>
        <taxon>Lasiosphaeria</taxon>
    </lineage>
</organism>
<name>A0AA39ZTC3_9PEZI</name>